<dbReference type="KEGG" id="api:100570447"/>
<organism evidence="1 2">
    <name type="scientific">Acyrthosiphon pisum</name>
    <name type="common">Pea aphid</name>
    <dbReference type="NCBI Taxonomy" id="7029"/>
    <lineage>
        <taxon>Eukaryota</taxon>
        <taxon>Metazoa</taxon>
        <taxon>Ecdysozoa</taxon>
        <taxon>Arthropoda</taxon>
        <taxon>Hexapoda</taxon>
        <taxon>Insecta</taxon>
        <taxon>Pterygota</taxon>
        <taxon>Neoptera</taxon>
        <taxon>Paraneoptera</taxon>
        <taxon>Hemiptera</taxon>
        <taxon>Sternorrhyncha</taxon>
        <taxon>Aphidomorpha</taxon>
        <taxon>Aphidoidea</taxon>
        <taxon>Aphididae</taxon>
        <taxon>Macrosiphini</taxon>
        <taxon>Acyrthosiphon</taxon>
    </lineage>
</organism>
<name>A0A8R1W6V9_ACYPI</name>
<reference evidence="1" key="2">
    <citation type="submission" date="2022-06" db="UniProtKB">
        <authorList>
            <consortium name="EnsemblMetazoa"/>
        </authorList>
    </citation>
    <scope>IDENTIFICATION</scope>
</reference>
<accession>A0A8R1W6V9</accession>
<reference evidence="2" key="1">
    <citation type="submission" date="2010-06" db="EMBL/GenBank/DDBJ databases">
        <authorList>
            <person name="Jiang H."/>
            <person name="Abraham K."/>
            <person name="Ali S."/>
            <person name="Alsbrooks S.L."/>
            <person name="Anim B.N."/>
            <person name="Anosike U.S."/>
            <person name="Attaway T."/>
            <person name="Bandaranaike D.P."/>
            <person name="Battles P.K."/>
            <person name="Bell S.N."/>
            <person name="Bell A.V."/>
            <person name="Beltran B."/>
            <person name="Bickham C."/>
            <person name="Bustamante Y."/>
            <person name="Caleb T."/>
            <person name="Canada A."/>
            <person name="Cardenas V."/>
            <person name="Carter K."/>
            <person name="Chacko J."/>
            <person name="Chandrabose M.N."/>
            <person name="Chavez D."/>
            <person name="Chavez A."/>
            <person name="Chen L."/>
            <person name="Chu H.-S."/>
            <person name="Claassen K.J."/>
            <person name="Cockrell R."/>
            <person name="Collins M."/>
            <person name="Cooper J.A."/>
            <person name="Cree A."/>
            <person name="Curry S.M."/>
            <person name="Da Y."/>
            <person name="Dao M.D."/>
            <person name="Das B."/>
            <person name="Davila M.-L."/>
            <person name="Davy-Carroll L."/>
            <person name="Denson S."/>
            <person name="Dinh H."/>
            <person name="Ebong V.E."/>
            <person name="Edwards J.R."/>
            <person name="Egan A."/>
            <person name="El-Daye J."/>
            <person name="Escobedo L."/>
            <person name="Fernandez S."/>
            <person name="Fernando P.R."/>
            <person name="Flagg N."/>
            <person name="Forbes L.D."/>
            <person name="Fowler R.G."/>
            <person name="Fu Q."/>
            <person name="Gabisi R.A."/>
            <person name="Ganer J."/>
            <person name="Garbino Pronczuk A."/>
            <person name="Garcia R.M."/>
            <person name="Garner T."/>
            <person name="Garrett T.E."/>
            <person name="Gonzalez D.A."/>
            <person name="Hamid H."/>
            <person name="Hawkins E.S."/>
            <person name="Hirani K."/>
            <person name="Hogues M.E."/>
            <person name="Hollins B."/>
            <person name="Hsiao C.-H."/>
            <person name="Jabil R."/>
            <person name="James M.L."/>
            <person name="Jhangiani S.N."/>
            <person name="Johnson B."/>
            <person name="Johnson Q."/>
            <person name="Joshi V."/>
            <person name="Kalu J.B."/>
            <person name="Kam C."/>
            <person name="Kashfia A."/>
            <person name="Keebler J."/>
            <person name="Kisamo H."/>
            <person name="Kovar C.L."/>
            <person name="Lago L.A."/>
            <person name="Lai C.-Y."/>
            <person name="Laidlaw J."/>
            <person name="Lara F."/>
            <person name="Le T.-K."/>
            <person name="Lee S.L."/>
            <person name="Legall F.H."/>
            <person name="Lemon S.J."/>
            <person name="Lewis L.R."/>
            <person name="Li B."/>
            <person name="Liu Y."/>
            <person name="Liu Y.-S."/>
            <person name="Lopez J."/>
            <person name="Lozado R.J."/>
            <person name="Lu J."/>
            <person name="Madu R.C."/>
            <person name="Maheshwari M."/>
            <person name="Maheshwari R."/>
            <person name="Malloy K."/>
            <person name="Martinez E."/>
            <person name="Mathew T."/>
            <person name="Mercado I.C."/>
            <person name="Mercado C."/>
            <person name="Meyer B."/>
            <person name="Montgomery K."/>
            <person name="Morgan M.B."/>
            <person name="Munidasa M."/>
            <person name="Nazareth L.V."/>
            <person name="Nelson J."/>
            <person name="Ng B.M."/>
            <person name="Nguyen N.B."/>
            <person name="Nguyen P.Q."/>
            <person name="Nguyen T."/>
            <person name="Obregon M."/>
            <person name="Okwuonu G.O."/>
            <person name="Onwere C.G."/>
            <person name="Orozco G."/>
            <person name="Parra A."/>
            <person name="Patel S."/>
            <person name="Patil S."/>
            <person name="Perez A."/>
            <person name="Perez Y."/>
            <person name="Pham C."/>
            <person name="Primus E.L."/>
            <person name="Pu L.-L."/>
            <person name="Puazo M."/>
            <person name="Qin X."/>
            <person name="Quiroz J.B."/>
            <person name="Reese J."/>
            <person name="Richards S."/>
            <person name="Rives C.M."/>
            <person name="Robberts R."/>
            <person name="Ruiz S.J."/>
            <person name="Ruiz M.J."/>
            <person name="Santibanez J."/>
            <person name="Schneider B.W."/>
            <person name="Sisson I."/>
            <person name="Smith M."/>
            <person name="Sodergren E."/>
            <person name="Song X.-Z."/>
            <person name="Song B.B."/>
            <person name="Summersgill H."/>
            <person name="Thelus R."/>
            <person name="Thornton R.D."/>
            <person name="Trejos Z.Y."/>
            <person name="Usmani K."/>
            <person name="Vattathil S."/>
            <person name="Villasana D."/>
            <person name="Walker D.L."/>
            <person name="Wang S."/>
            <person name="Wang K."/>
            <person name="White C.S."/>
            <person name="Williams A.C."/>
            <person name="Williamson J."/>
            <person name="Wilson K."/>
            <person name="Woghiren I.O."/>
            <person name="Woodworth J.R."/>
            <person name="Worley K.C."/>
            <person name="Wright R.A."/>
            <person name="Wu W."/>
            <person name="Young L."/>
            <person name="Zhang L."/>
            <person name="Zhang J."/>
            <person name="Zhu Y."/>
            <person name="Muzny D.M."/>
            <person name="Weinstock G."/>
            <person name="Gibbs R.A."/>
        </authorList>
    </citation>
    <scope>NUCLEOTIDE SEQUENCE [LARGE SCALE GENOMIC DNA]</scope>
    <source>
        <strain evidence="2">LSR1</strain>
    </source>
</reference>
<dbReference type="GeneID" id="100570447"/>
<protein>
    <submittedName>
        <fullName evidence="1">Uncharacterized protein</fullName>
    </submittedName>
</protein>
<dbReference type="RefSeq" id="XP_003241309.1">
    <property type="nucleotide sequence ID" value="XM_003241261.3"/>
</dbReference>
<evidence type="ECO:0000313" key="1">
    <source>
        <dbReference type="EnsemblMetazoa" id="XP_003241309.1"/>
    </source>
</evidence>
<dbReference type="Proteomes" id="UP000007819">
    <property type="component" value="Chromosome A3"/>
</dbReference>
<sequence>MNKRKQSTLLEFCIKKMNNSSNSTVVTADVDDAVVISEVIPASTTTDNKTVTECSSQGCSENSSDSFQNEKNLSQLEKKLLETKLQKFYEILDAITRDESG</sequence>
<proteinExistence type="predicted"/>
<keyword evidence="2" id="KW-1185">Reference proteome</keyword>
<dbReference type="AlphaFoldDB" id="A0A8R1W6V9"/>
<dbReference type="EnsemblMetazoa" id="XM_003241261.4">
    <property type="protein sequence ID" value="XP_003241309.1"/>
    <property type="gene ID" value="LOC100570447"/>
</dbReference>
<evidence type="ECO:0000313" key="2">
    <source>
        <dbReference type="Proteomes" id="UP000007819"/>
    </source>
</evidence>